<evidence type="ECO:0008006" key="5">
    <source>
        <dbReference type="Google" id="ProtNLM"/>
    </source>
</evidence>
<dbReference type="GeneID" id="94433258"/>
<keyword evidence="4" id="KW-1185">Reference proteome</keyword>
<dbReference type="RefSeq" id="XP_067917979.1">
    <property type="nucleotide sequence ID" value="XM_068070047.1"/>
</dbReference>
<proteinExistence type="predicted"/>
<feature type="compositionally biased region" description="Low complexity" evidence="1">
    <location>
        <begin position="1"/>
        <end position="10"/>
    </location>
</feature>
<feature type="region of interest" description="Disordered" evidence="1">
    <location>
        <begin position="1"/>
        <end position="20"/>
    </location>
</feature>
<evidence type="ECO:0000313" key="3">
    <source>
        <dbReference type="EMBL" id="PHJ16250.1"/>
    </source>
</evidence>
<sequence length="103" mass="11849">MNIKVYNSSKNSKENSKPKKRKVKELSFFLCFFLIKVSLPFVCLIVNCVCISFIFSRSVSLSSSRSVSVVDPVEEEQDFLPLFPLRYVEILLSCFMPIRLSVD</sequence>
<keyword evidence="2" id="KW-0812">Transmembrane</keyword>
<dbReference type="AlphaFoldDB" id="A0A2C6K0R2"/>
<keyword evidence="2" id="KW-1133">Transmembrane helix</keyword>
<gene>
    <name evidence="3" type="ORF">CSUI_009939</name>
</gene>
<organism evidence="3 4">
    <name type="scientific">Cystoisospora suis</name>
    <dbReference type="NCBI Taxonomy" id="483139"/>
    <lineage>
        <taxon>Eukaryota</taxon>
        <taxon>Sar</taxon>
        <taxon>Alveolata</taxon>
        <taxon>Apicomplexa</taxon>
        <taxon>Conoidasida</taxon>
        <taxon>Coccidia</taxon>
        <taxon>Eucoccidiorida</taxon>
        <taxon>Eimeriorina</taxon>
        <taxon>Sarcocystidae</taxon>
        <taxon>Cystoisospora</taxon>
    </lineage>
</organism>
<dbReference type="EMBL" id="MIGC01006363">
    <property type="protein sequence ID" value="PHJ16250.1"/>
    <property type="molecule type" value="Genomic_DNA"/>
</dbReference>
<comment type="caution">
    <text evidence="3">The sequence shown here is derived from an EMBL/GenBank/DDBJ whole genome shotgun (WGS) entry which is preliminary data.</text>
</comment>
<name>A0A2C6K0R2_9APIC</name>
<accession>A0A2C6K0R2</accession>
<keyword evidence="2" id="KW-0472">Membrane</keyword>
<evidence type="ECO:0000313" key="4">
    <source>
        <dbReference type="Proteomes" id="UP000221165"/>
    </source>
</evidence>
<protein>
    <recommendedName>
        <fullName evidence="5">Transmembrane protein</fullName>
    </recommendedName>
</protein>
<dbReference type="VEuPathDB" id="ToxoDB:CSUI_009939"/>
<dbReference type="Proteomes" id="UP000221165">
    <property type="component" value="Unassembled WGS sequence"/>
</dbReference>
<evidence type="ECO:0000256" key="2">
    <source>
        <dbReference type="SAM" id="Phobius"/>
    </source>
</evidence>
<reference evidence="3 4" key="1">
    <citation type="journal article" date="2017" name="Int. J. Parasitol.">
        <title>The genome of the protozoan parasite Cystoisospora suis and a reverse vaccinology approach to identify vaccine candidates.</title>
        <authorList>
            <person name="Palmieri N."/>
            <person name="Shrestha A."/>
            <person name="Ruttkowski B."/>
            <person name="Beck T."/>
            <person name="Vogl C."/>
            <person name="Tomley F."/>
            <person name="Blake D.P."/>
            <person name="Joachim A."/>
        </authorList>
    </citation>
    <scope>NUCLEOTIDE SEQUENCE [LARGE SCALE GENOMIC DNA]</scope>
    <source>
        <strain evidence="3 4">Wien I</strain>
    </source>
</reference>
<feature type="transmembrane region" description="Helical" evidence="2">
    <location>
        <begin position="26"/>
        <end position="55"/>
    </location>
</feature>
<evidence type="ECO:0000256" key="1">
    <source>
        <dbReference type="SAM" id="MobiDB-lite"/>
    </source>
</evidence>